<proteinExistence type="predicted"/>
<dbReference type="RefSeq" id="WP_381605969.1">
    <property type="nucleotide sequence ID" value="NZ_JBHTEB010000001.1"/>
</dbReference>
<dbReference type="Proteomes" id="UP001597023">
    <property type="component" value="Unassembled WGS sequence"/>
</dbReference>
<evidence type="ECO:0000313" key="2">
    <source>
        <dbReference type="EMBL" id="MFD0314126.1"/>
    </source>
</evidence>
<dbReference type="Pfam" id="PF13576">
    <property type="entry name" value="Pentapeptide_3"/>
    <property type="match status" value="1"/>
</dbReference>
<evidence type="ECO:0000256" key="1">
    <source>
        <dbReference type="SAM" id="MobiDB-lite"/>
    </source>
</evidence>
<feature type="compositionally biased region" description="Low complexity" evidence="1">
    <location>
        <begin position="470"/>
        <end position="486"/>
    </location>
</feature>
<protein>
    <submittedName>
        <fullName evidence="2">Pentapeptide repeat-containing protein</fullName>
    </submittedName>
</protein>
<name>A0ABW2W435_9ACTN</name>
<dbReference type="EMBL" id="JBHTEB010000001">
    <property type="protein sequence ID" value="MFD0314126.1"/>
    <property type="molecule type" value="Genomic_DNA"/>
</dbReference>
<organism evidence="2 3">
    <name type="scientific">Streptomyces flavalbus</name>
    <dbReference type="NCBI Taxonomy" id="2665155"/>
    <lineage>
        <taxon>Bacteria</taxon>
        <taxon>Bacillati</taxon>
        <taxon>Actinomycetota</taxon>
        <taxon>Actinomycetes</taxon>
        <taxon>Kitasatosporales</taxon>
        <taxon>Streptomycetaceae</taxon>
        <taxon>Streptomyces</taxon>
    </lineage>
</organism>
<keyword evidence="3" id="KW-1185">Reference proteome</keyword>
<accession>A0ABW2W435</accession>
<dbReference type="InterPro" id="IPR001646">
    <property type="entry name" value="5peptide_repeat"/>
</dbReference>
<sequence>MDVTGVASFGAARFEGGACFETVRFEAGVRFGETQVAQDLWFEDVEMRAEAWFHRASVGGTLRFSVREVAGDAVFEELAVGGDAAFSGTEFWGIARFAGAKVGGAAWFDGAVFHEDARFDGAEITRTAWFDGAGFHQEACFDAATLKDDVSFQGARLHRGASFGAAVIGGDAGFGAADVRGDLAFRRATFQRTATLGPVVFPAALDLSDAVFESAVTIEAAVRDLRCRRTRWASTAALRLRHATVDLSDAVLEFPVGVASRSRPFLAEDGTEIDEEGLPDPRVRVTSLRGVDTAHLVLTDVDLTRCLFAESVHLDQLKLEGRCPLPLPPAGVRWRGRAPLLWTRRGTLVEEHHWRARRPGADGWTPAPDGTDVREPAALAPVYRQLRKALEDAKNEPGAADFYYGEMEMRRHDPDAPGGERALLHLYWAVSGYGLRALRTLGWLLLAMTATVLAMMLWGLPRHDPDPVSTGRTTGDTVTLTTRTPDPVNPSGPYAGRLSSERFEKALRVVINSVVFRSSGQELTVAGTYVDMTSRVVEPALLGLAALAVRSRVKR</sequence>
<feature type="region of interest" description="Disordered" evidence="1">
    <location>
        <begin position="468"/>
        <end position="494"/>
    </location>
</feature>
<comment type="caution">
    <text evidence="2">The sequence shown here is derived from an EMBL/GenBank/DDBJ whole genome shotgun (WGS) entry which is preliminary data.</text>
</comment>
<evidence type="ECO:0000313" key="3">
    <source>
        <dbReference type="Proteomes" id="UP001597023"/>
    </source>
</evidence>
<reference evidence="3" key="1">
    <citation type="journal article" date="2019" name="Int. J. Syst. Evol. Microbiol.">
        <title>The Global Catalogue of Microorganisms (GCM) 10K type strain sequencing project: providing services to taxonomists for standard genome sequencing and annotation.</title>
        <authorList>
            <consortium name="The Broad Institute Genomics Platform"/>
            <consortium name="The Broad Institute Genome Sequencing Center for Infectious Disease"/>
            <person name="Wu L."/>
            <person name="Ma J."/>
        </authorList>
    </citation>
    <scope>NUCLEOTIDE SEQUENCE [LARGE SCALE GENOMIC DNA]</scope>
    <source>
        <strain evidence="3">CGMCC 4.7400</strain>
    </source>
</reference>
<gene>
    <name evidence="2" type="ORF">ACFQZ6_07760</name>
</gene>